<organism evidence="1 2">
    <name type="scientific">Bradyrhizobium jicamae</name>
    <dbReference type="NCBI Taxonomy" id="280332"/>
    <lineage>
        <taxon>Bacteria</taxon>
        <taxon>Pseudomonadati</taxon>
        <taxon>Pseudomonadota</taxon>
        <taxon>Alphaproteobacteria</taxon>
        <taxon>Hyphomicrobiales</taxon>
        <taxon>Nitrobacteraceae</taxon>
        <taxon>Bradyrhizobium</taxon>
    </lineage>
</organism>
<dbReference type="PANTHER" id="PTHR40275:SF1">
    <property type="entry name" value="SSL7038 PROTEIN"/>
    <property type="match status" value="1"/>
</dbReference>
<accession>A0ABS5FWJ7</accession>
<dbReference type="RefSeq" id="WP_212495328.1">
    <property type="nucleotide sequence ID" value="NZ_JAFCJH010000074.1"/>
</dbReference>
<protein>
    <submittedName>
        <fullName evidence="1">Addiction module antidote protein</fullName>
    </submittedName>
</protein>
<keyword evidence="2" id="KW-1185">Reference proteome</keyword>
<dbReference type="NCBIfam" id="TIGR02684">
    <property type="entry name" value="dnstrm_HI1420"/>
    <property type="match status" value="1"/>
</dbReference>
<evidence type="ECO:0000313" key="2">
    <source>
        <dbReference type="Proteomes" id="UP001315278"/>
    </source>
</evidence>
<comment type="caution">
    <text evidence="1">The sequence shown here is derived from an EMBL/GenBank/DDBJ whole genome shotgun (WGS) entry which is preliminary data.</text>
</comment>
<dbReference type="InterPro" id="IPR014057">
    <property type="entry name" value="HI1420"/>
</dbReference>
<evidence type="ECO:0000313" key="1">
    <source>
        <dbReference type="EMBL" id="MBR0801216.1"/>
    </source>
</evidence>
<dbReference type="Pfam" id="PF21716">
    <property type="entry name" value="dnstrm_HI1420"/>
    <property type="match status" value="1"/>
</dbReference>
<dbReference type="PANTHER" id="PTHR40275">
    <property type="entry name" value="SSL7038 PROTEIN"/>
    <property type="match status" value="1"/>
</dbReference>
<sequence>MPLKTTKFDVQDYLKTPDQQAAYLEAALESDDPSFIAAAIGDLAKARGVSNFSRETGWSREANYKIFRAQRLIS</sequence>
<proteinExistence type="predicted"/>
<name>A0ABS5FWJ7_9BRAD</name>
<dbReference type="EMBL" id="JAFCJH010000074">
    <property type="protein sequence ID" value="MBR0801216.1"/>
    <property type="molecule type" value="Genomic_DNA"/>
</dbReference>
<dbReference type="Proteomes" id="UP001315278">
    <property type="component" value="Unassembled WGS sequence"/>
</dbReference>
<gene>
    <name evidence="1" type="ORF">JQ615_38275</name>
</gene>
<reference evidence="2" key="1">
    <citation type="journal article" date="2021" name="ISME J.">
        <title>Evolutionary origin and ecological implication of a unique nif island in free-living Bradyrhizobium lineages.</title>
        <authorList>
            <person name="Tao J."/>
        </authorList>
    </citation>
    <scope>NUCLEOTIDE SEQUENCE [LARGE SCALE GENOMIC DNA]</scope>
    <source>
        <strain evidence="2">SZCCT0434</strain>
    </source>
</reference>